<evidence type="ECO:0000256" key="7">
    <source>
        <dbReference type="ARBA" id="ARBA00023136"/>
    </source>
</evidence>
<keyword evidence="5 8" id="KW-1133">Transmembrane helix</keyword>
<evidence type="ECO:0000256" key="6">
    <source>
        <dbReference type="ARBA" id="ARBA00023054"/>
    </source>
</evidence>
<evidence type="ECO:0000256" key="1">
    <source>
        <dbReference type="ARBA" id="ARBA00004167"/>
    </source>
</evidence>
<reference evidence="10" key="1">
    <citation type="submission" date="2025-08" db="UniProtKB">
        <authorList>
            <consortium name="RefSeq"/>
        </authorList>
    </citation>
    <scope>IDENTIFICATION</scope>
</reference>
<dbReference type="GeneID" id="103590781"/>
<feature type="transmembrane region" description="Helical" evidence="8">
    <location>
        <begin position="36"/>
        <end position="58"/>
    </location>
</feature>
<evidence type="ECO:0000256" key="4">
    <source>
        <dbReference type="ARBA" id="ARBA00022692"/>
    </source>
</evidence>
<keyword evidence="9" id="KW-1185">Reference proteome</keyword>
<comment type="similarity">
    <text evidence="2">Belongs to the SMIM15 family.</text>
</comment>
<dbReference type="RefSeq" id="XP_008571309.1">
    <property type="nucleotide sequence ID" value="XM_008573087.1"/>
</dbReference>
<comment type="subcellular location">
    <subcellularLocation>
        <location evidence="1">Membrane</location>
        <topology evidence="1">Single-pass membrane protein</topology>
    </subcellularLocation>
</comment>
<evidence type="ECO:0000313" key="9">
    <source>
        <dbReference type="Proteomes" id="UP000694923"/>
    </source>
</evidence>
<proteinExistence type="inferred from homology"/>
<evidence type="ECO:0000256" key="5">
    <source>
        <dbReference type="ARBA" id="ARBA00022989"/>
    </source>
</evidence>
<protein>
    <recommendedName>
        <fullName evidence="3">Small integral membrane protein 15</fullName>
    </recommendedName>
</protein>
<dbReference type="PANTHER" id="PTHR28644">
    <property type="entry name" value="SMALL INTEGRAL MEMBRANE PROTEIN 15"/>
    <property type="match status" value="1"/>
</dbReference>
<name>A0ABM0QSG8_GALVR</name>
<dbReference type="InterPro" id="IPR027877">
    <property type="entry name" value="Smim15"/>
</dbReference>
<evidence type="ECO:0000256" key="3">
    <source>
        <dbReference type="ARBA" id="ARBA00017904"/>
    </source>
</evidence>
<dbReference type="PANTHER" id="PTHR28644:SF1">
    <property type="entry name" value="SMALL INTEGRAL MEMBRANE PROTEIN 15"/>
    <property type="match status" value="1"/>
</dbReference>
<keyword evidence="7 8" id="KW-0472">Membrane</keyword>
<sequence length="85" mass="9459">MAAAKAAGCPNHLAVDVFDIKAWVEYVVEWATEDPYGLPITLILALTALFLASAVLSWKLAKVIEPRKKDQKKKQNHQENIAKTK</sequence>
<organism evidence="9 10">
    <name type="scientific">Galeopterus variegatus</name>
    <name type="common">Malayan flying lemur</name>
    <name type="synonym">Cynocephalus variegatus</name>
    <dbReference type="NCBI Taxonomy" id="482537"/>
    <lineage>
        <taxon>Eukaryota</taxon>
        <taxon>Metazoa</taxon>
        <taxon>Chordata</taxon>
        <taxon>Craniata</taxon>
        <taxon>Vertebrata</taxon>
        <taxon>Euteleostomi</taxon>
        <taxon>Mammalia</taxon>
        <taxon>Eutheria</taxon>
        <taxon>Euarchontoglires</taxon>
        <taxon>Dermoptera</taxon>
        <taxon>Cynocephalidae</taxon>
        <taxon>Galeopterus</taxon>
    </lineage>
</organism>
<evidence type="ECO:0000256" key="8">
    <source>
        <dbReference type="SAM" id="Phobius"/>
    </source>
</evidence>
<dbReference type="Pfam" id="PF15086">
    <property type="entry name" value="UPF0542"/>
    <property type="match status" value="1"/>
</dbReference>
<gene>
    <name evidence="10" type="primary">LOC103590781</name>
</gene>
<keyword evidence="4 8" id="KW-0812">Transmembrane</keyword>
<dbReference type="Proteomes" id="UP000694923">
    <property type="component" value="Unplaced"/>
</dbReference>
<evidence type="ECO:0000313" key="10">
    <source>
        <dbReference type="RefSeq" id="XP_008571309.1"/>
    </source>
</evidence>
<accession>A0ABM0QSG8</accession>
<evidence type="ECO:0000256" key="2">
    <source>
        <dbReference type="ARBA" id="ARBA00006758"/>
    </source>
</evidence>
<keyword evidence="6" id="KW-0175">Coiled coil</keyword>